<sequence length="59" mass="6304">MQRRGLGLMCHARLPSAAERRLIEAESGLTVSGAIKLRCALEVLLPTDMALLVCGSPRA</sequence>
<dbReference type="Proteomes" id="UP001165080">
    <property type="component" value="Unassembled WGS sequence"/>
</dbReference>
<protein>
    <submittedName>
        <fullName evidence="1">Uncharacterized protein</fullName>
    </submittedName>
</protein>
<gene>
    <name evidence="1" type="primary">PLESTBF000544</name>
    <name evidence="1" type="ORF">PLESTB_001118800</name>
</gene>
<evidence type="ECO:0000313" key="2">
    <source>
        <dbReference type="Proteomes" id="UP001165080"/>
    </source>
</evidence>
<organism evidence="1 2">
    <name type="scientific">Pleodorina starrii</name>
    <dbReference type="NCBI Taxonomy" id="330485"/>
    <lineage>
        <taxon>Eukaryota</taxon>
        <taxon>Viridiplantae</taxon>
        <taxon>Chlorophyta</taxon>
        <taxon>core chlorophytes</taxon>
        <taxon>Chlorophyceae</taxon>
        <taxon>CS clade</taxon>
        <taxon>Chlamydomonadales</taxon>
        <taxon>Volvocaceae</taxon>
        <taxon>Pleodorina</taxon>
    </lineage>
</organism>
<evidence type="ECO:0000313" key="1">
    <source>
        <dbReference type="EMBL" id="GLC56544.1"/>
    </source>
</evidence>
<keyword evidence="2" id="KW-1185">Reference proteome</keyword>
<reference evidence="1 2" key="1">
    <citation type="journal article" date="2023" name="Commun. Biol.">
        <title>Reorganization of the ancestral sex-determining regions during the evolution of trioecy in Pleodorina starrii.</title>
        <authorList>
            <person name="Takahashi K."/>
            <person name="Suzuki S."/>
            <person name="Kawai-Toyooka H."/>
            <person name="Yamamoto K."/>
            <person name="Hamaji T."/>
            <person name="Ootsuki R."/>
            <person name="Yamaguchi H."/>
            <person name="Kawachi M."/>
            <person name="Higashiyama T."/>
            <person name="Nozaki H."/>
        </authorList>
    </citation>
    <scope>NUCLEOTIDE SEQUENCE [LARGE SCALE GENOMIC DNA]</scope>
    <source>
        <strain evidence="1 2">NIES-4479</strain>
    </source>
</reference>
<dbReference type="AlphaFoldDB" id="A0A9W6BQU5"/>
<dbReference type="EMBL" id="BRXU01000016">
    <property type="protein sequence ID" value="GLC56544.1"/>
    <property type="molecule type" value="Genomic_DNA"/>
</dbReference>
<accession>A0A9W6BQU5</accession>
<proteinExistence type="predicted"/>
<name>A0A9W6BQU5_9CHLO</name>
<comment type="caution">
    <text evidence="1">The sequence shown here is derived from an EMBL/GenBank/DDBJ whole genome shotgun (WGS) entry which is preliminary data.</text>
</comment>